<gene>
    <name evidence="6" type="primary">pyrE</name>
    <name evidence="8" type="ORF">IV38_GL000874</name>
    <name evidence="9" type="ORF">IV40_GL000979</name>
</gene>
<dbReference type="InterPro" id="IPR000836">
    <property type="entry name" value="PRTase_dom"/>
</dbReference>
<comment type="similarity">
    <text evidence="6">Belongs to the purine/pyrimidine phosphoribosyltransferase family. PyrE subfamily.</text>
</comment>
<dbReference type="Proteomes" id="UP000051645">
    <property type="component" value="Unassembled WGS sequence"/>
</dbReference>
<evidence type="ECO:0000313" key="11">
    <source>
        <dbReference type="Proteomes" id="UP000051751"/>
    </source>
</evidence>
<comment type="caution">
    <text evidence="6">Lacks conserved residue(s) required for the propagation of feature annotation.</text>
</comment>
<evidence type="ECO:0000313" key="8">
    <source>
        <dbReference type="EMBL" id="KRN28671.1"/>
    </source>
</evidence>
<dbReference type="EMBL" id="JQAT01000002">
    <property type="protein sequence ID" value="KRN28671.1"/>
    <property type="molecule type" value="Genomic_DNA"/>
</dbReference>
<dbReference type="InterPro" id="IPR023031">
    <property type="entry name" value="OPRT"/>
</dbReference>
<dbReference type="PATRIC" id="fig|81857.3.peg.876"/>
<evidence type="ECO:0000256" key="1">
    <source>
        <dbReference type="ARBA" id="ARBA00004889"/>
    </source>
</evidence>
<dbReference type="EMBL" id="JQAZ01000002">
    <property type="protein sequence ID" value="KRN32919.1"/>
    <property type="molecule type" value="Genomic_DNA"/>
</dbReference>
<dbReference type="GO" id="GO:0000287">
    <property type="term" value="F:magnesium ion binding"/>
    <property type="evidence" value="ECO:0007669"/>
    <property type="project" value="UniProtKB-UniRule"/>
</dbReference>
<dbReference type="InterPro" id="IPR004467">
    <property type="entry name" value="Or_phspho_trans_dom"/>
</dbReference>
<name>A0A0R2FJ33_9LACO</name>
<keyword evidence="3 6" id="KW-0328">Glycosyltransferase</keyword>
<dbReference type="HAMAP" id="MF_01208">
    <property type="entry name" value="PyrE"/>
    <property type="match status" value="1"/>
</dbReference>
<feature type="binding site" evidence="6">
    <location>
        <position position="125"/>
    </location>
    <ligand>
        <name>orotate</name>
        <dbReference type="ChEBI" id="CHEBI:30839"/>
    </ligand>
</feature>
<evidence type="ECO:0000259" key="7">
    <source>
        <dbReference type="Pfam" id="PF00156"/>
    </source>
</evidence>
<evidence type="ECO:0000256" key="2">
    <source>
        <dbReference type="ARBA" id="ARBA00011971"/>
    </source>
</evidence>
<comment type="subunit">
    <text evidence="6">Homodimer.</text>
</comment>
<dbReference type="CDD" id="cd06223">
    <property type="entry name" value="PRTases_typeI"/>
    <property type="match status" value="1"/>
</dbReference>
<proteinExistence type="inferred from homology"/>
<evidence type="ECO:0000256" key="5">
    <source>
        <dbReference type="ARBA" id="ARBA00022975"/>
    </source>
</evidence>
<dbReference type="UniPathway" id="UPA00070">
    <property type="reaction ID" value="UER00119"/>
</dbReference>
<reference evidence="10 11" key="1">
    <citation type="journal article" date="2015" name="Genome Announc.">
        <title>Expanding the biotechnology potential of lactobacilli through comparative genomics of 213 strains and associated genera.</title>
        <authorList>
            <person name="Sun Z."/>
            <person name="Harris H.M."/>
            <person name="McCann A."/>
            <person name="Guo C."/>
            <person name="Argimon S."/>
            <person name="Zhang W."/>
            <person name="Yang X."/>
            <person name="Jeffery I.B."/>
            <person name="Cooney J.C."/>
            <person name="Kagawa T.F."/>
            <person name="Liu W."/>
            <person name="Song Y."/>
            <person name="Salvetti E."/>
            <person name="Wrobel A."/>
            <person name="Rasinkangas P."/>
            <person name="Parkhill J."/>
            <person name="Rea M.C."/>
            <person name="O'Sullivan O."/>
            <person name="Ritari J."/>
            <person name="Douillard F.P."/>
            <person name="Paul Ross R."/>
            <person name="Yang R."/>
            <person name="Briner A.E."/>
            <person name="Felis G.E."/>
            <person name="de Vos W.M."/>
            <person name="Barrangou R."/>
            <person name="Klaenhammer T.R."/>
            <person name="Caufield P.W."/>
            <person name="Cui Y."/>
            <person name="Zhang H."/>
            <person name="O'Toole P.W."/>
        </authorList>
    </citation>
    <scope>NUCLEOTIDE SEQUENCE [LARGE SCALE GENOMIC DNA]</scope>
    <source>
        <strain evidence="8 11">ATCC BAA-66</strain>
        <strain evidence="9 10">DSM 13344</strain>
    </source>
</reference>
<organism evidence="8 11">
    <name type="scientific">Lactobacillus selangorensis</name>
    <dbReference type="NCBI Taxonomy" id="81857"/>
    <lineage>
        <taxon>Bacteria</taxon>
        <taxon>Bacillati</taxon>
        <taxon>Bacillota</taxon>
        <taxon>Bacilli</taxon>
        <taxon>Lactobacillales</taxon>
        <taxon>Lactobacillaceae</taxon>
        <taxon>Lactobacillus</taxon>
    </lineage>
</organism>
<comment type="pathway">
    <text evidence="1 6">Pyrimidine metabolism; UMP biosynthesis via de novo pathway; UMP from orotate: step 1/2.</text>
</comment>
<dbReference type="PANTHER" id="PTHR19278:SF9">
    <property type="entry name" value="URIDINE 5'-MONOPHOSPHATE SYNTHASE"/>
    <property type="match status" value="1"/>
</dbReference>
<dbReference type="SUPFAM" id="SSF53271">
    <property type="entry name" value="PRTase-like"/>
    <property type="match status" value="1"/>
</dbReference>
<dbReference type="Gene3D" id="3.40.50.2020">
    <property type="match status" value="1"/>
</dbReference>
<keyword evidence="5 6" id="KW-0665">Pyrimidine biosynthesis</keyword>
<evidence type="ECO:0000256" key="6">
    <source>
        <dbReference type="HAMAP-Rule" id="MF_01208"/>
    </source>
</evidence>
<sequence length="215" mass="23169">MTKTTIIDGLLQANAIQISPNEPFTYASGILSPIYTDLRVTISYPQLRRQIATGLAELIAANFPEATVIGGVATAGIPHAAWVAAELDLPMVYVRSKPKDHGTGKQIEGKLTKDDQVVLIDDLISTGGSVLGAVKAVRDFGADVAGVAAIYSYELPDADQNFAAADTKLVHLTGFSTLVGEMEQTHRLSDDDLQILKNWHAKPWGKKREEDAKND</sequence>
<dbReference type="RefSeq" id="WP_057769263.1">
    <property type="nucleotide sequence ID" value="NZ_JQAT01000002.1"/>
</dbReference>
<evidence type="ECO:0000313" key="10">
    <source>
        <dbReference type="Proteomes" id="UP000051645"/>
    </source>
</evidence>
<feature type="binding site" evidence="6">
    <location>
        <position position="101"/>
    </location>
    <ligand>
        <name>5-phospho-alpha-D-ribose 1-diphosphate</name>
        <dbReference type="ChEBI" id="CHEBI:58017"/>
        <note>ligand shared between dimeric partners</note>
    </ligand>
</feature>
<dbReference type="PANTHER" id="PTHR19278">
    <property type="entry name" value="OROTATE PHOSPHORIBOSYLTRANSFERASE"/>
    <property type="match status" value="1"/>
</dbReference>
<protein>
    <recommendedName>
        <fullName evidence="2 6">Orotate phosphoribosyltransferase</fullName>
        <shortName evidence="6">OPRT</shortName>
        <shortName evidence="6">OPRTase</shortName>
        <ecNumber evidence="2 6">2.4.2.10</ecNumber>
    </recommendedName>
</protein>
<keyword evidence="10" id="KW-1185">Reference proteome</keyword>
<dbReference type="InterPro" id="IPR029057">
    <property type="entry name" value="PRTase-like"/>
</dbReference>
<comment type="caution">
    <text evidence="8">The sequence shown here is derived from an EMBL/GenBank/DDBJ whole genome shotgun (WGS) entry which is preliminary data.</text>
</comment>
<feature type="domain" description="Phosphoribosyltransferase" evidence="7">
    <location>
        <begin position="53"/>
        <end position="151"/>
    </location>
</feature>
<dbReference type="GO" id="GO:0019856">
    <property type="term" value="P:pyrimidine nucleobase biosynthetic process"/>
    <property type="evidence" value="ECO:0007669"/>
    <property type="project" value="TreeGrafter"/>
</dbReference>
<dbReference type="AlphaFoldDB" id="A0A0R2FJ33"/>
<dbReference type="Proteomes" id="UP000051751">
    <property type="component" value="Unassembled WGS sequence"/>
</dbReference>
<comment type="function">
    <text evidence="6">Catalyzes the transfer of a ribosyl phosphate group from 5-phosphoribose 1-diphosphate to orotate, leading to the formation of orotidine monophosphate (OMP).</text>
</comment>
<feature type="binding site" description="in other chain" evidence="6">
    <location>
        <begin position="121"/>
        <end position="129"/>
    </location>
    <ligand>
        <name>5-phospho-alpha-D-ribose 1-diphosphate</name>
        <dbReference type="ChEBI" id="CHEBI:58017"/>
        <note>ligand shared between dimeric partners</note>
    </ligand>
</feature>
<dbReference type="OrthoDB" id="9802134at2"/>
<keyword evidence="6" id="KW-0460">Magnesium</keyword>
<accession>A0A0R2FJ33</accession>
<dbReference type="EC" id="2.4.2.10" evidence="2 6"/>
<dbReference type="GO" id="GO:0044205">
    <property type="term" value="P:'de novo' UMP biosynthetic process"/>
    <property type="evidence" value="ECO:0007669"/>
    <property type="project" value="UniProtKB-UniRule"/>
</dbReference>
<comment type="cofactor">
    <cofactor evidence="6">
        <name>Mg(2+)</name>
        <dbReference type="ChEBI" id="CHEBI:18420"/>
    </cofactor>
</comment>
<evidence type="ECO:0000256" key="3">
    <source>
        <dbReference type="ARBA" id="ARBA00022676"/>
    </source>
</evidence>
<dbReference type="GO" id="GO:0004588">
    <property type="term" value="F:orotate phosphoribosyltransferase activity"/>
    <property type="evidence" value="ECO:0007669"/>
    <property type="project" value="UniProtKB-UniRule"/>
</dbReference>
<comment type="catalytic activity">
    <reaction evidence="6">
        <text>orotidine 5'-phosphate + diphosphate = orotate + 5-phospho-alpha-D-ribose 1-diphosphate</text>
        <dbReference type="Rhea" id="RHEA:10380"/>
        <dbReference type="ChEBI" id="CHEBI:30839"/>
        <dbReference type="ChEBI" id="CHEBI:33019"/>
        <dbReference type="ChEBI" id="CHEBI:57538"/>
        <dbReference type="ChEBI" id="CHEBI:58017"/>
        <dbReference type="EC" id="2.4.2.10"/>
    </reaction>
</comment>
<evidence type="ECO:0000313" key="9">
    <source>
        <dbReference type="EMBL" id="KRN32919.1"/>
    </source>
</evidence>
<dbReference type="STRING" id="81857.IV38_GL000874"/>
<dbReference type="Pfam" id="PF00156">
    <property type="entry name" value="Pribosyltran"/>
    <property type="match status" value="1"/>
</dbReference>
<evidence type="ECO:0000256" key="4">
    <source>
        <dbReference type="ARBA" id="ARBA00022679"/>
    </source>
</evidence>
<dbReference type="NCBIfam" id="TIGR00336">
    <property type="entry name" value="pyrE"/>
    <property type="match status" value="1"/>
</dbReference>
<keyword evidence="4 6" id="KW-0808">Transferase</keyword>
<feature type="binding site" evidence="6">
    <location>
        <position position="99"/>
    </location>
    <ligand>
        <name>5-phospho-alpha-D-ribose 1-diphosphate</name>
        <dbReference type="ChEBI" id="CHEBI:58017"/>
        <note>ligand shared between dimeric partners</note>
    </ligand>
</feature>
<feature type="binding site" evidence="6">
    <location>
        <position position="95"/>
    </location>
    <ligand>
        <name>5-phospho-alpha-D-ribose 1-diphosphate</name>
        <dbReference type="ChEBI" id="CHEBI:58017"/>
        <note>ligand shared between dimeric partners</note>
    </ligand>
</feature>